<protein>
    <submittedName>
        <fullName evidence="2">Uncharacterized protein</fullName>
    </submittedName>
</protein>
<comment type="caution">
    <text evidence="2">The sequence shown here is derived from an EMBL/GenBank/DDBJ whole genome shotgun (WGS) entry which is preliminary data.</text>
</comment>
<evidence type="ECO:0000313" key="3">
    <source>
        <dbReference type="Proteomes" id="UP001159363"/>
    </source>
</evidence>
<organism evidence="2 3">
    <name type="scientific">Dryococelus australis</name>
    <dbReference type="NCBI Taxonomy" id="614101"/>
    <lineage>
        <taxon>Eukaryota</taxon>
        <taxon>Metazoa</taxon>
        <taxon>Ecdysozoa</taxon>
        <taxon>Arthropoda</taxon>
        <taxon>Hexapoda</taxon>
        <taxon>Insecta</taxon>
        <taxon>Pterygota</taxon>
        <taxon>Neoptera</taxon>
        <taxon>Polyneoptera</taxon>
        <taxon>Phasmatodea</taxon>
        <taxon>Verophasmatodea</taxon>
        <taxon>Anareolatae</taxon>
        <taxon>Phasmatidae</taxon>
        <taxon>Eurycanthinae</taxon>
        <taxon>Dryococelus</taxon>
    </lineage>
</organism>
<evidence type="ECO:0000313" key="2">
    <source>
        <dbReference type="EMBL" id="KAJ8874346.1"/>
    </source>
</evidence>
<name>A0ABQ9GQQ4_9NEOP</name>
<gene>
    <name evidence="2" type="ORF">PR048_025192</name>
</gene>
<feature type="compositionally biased region" description="Basic and acidic residues" evidence="1">
    <location>
        <begin position="744"/>
        <end position="765"/>
    </location>
</feature>
<feature type="region of interest" description="Disordered" evidence="1">
    <location>
        <begin position="730"/>
        <end position="781"/>
    </location>
</feature>
<dbReference type="EMBL" id="JARBHB010000010">
    <property type="protein sequence ID" value="KAJ8874346.1"/>
    <property type="molecule type" value="Genomic_DNA"/>
</dbReference>
<keyword evidence="3" id="KW-1185">Reference proteome</keyword>
<feature type="compositionally biased region" description="Basic and acidic residues" evidence="1">
    <location>
        <begin position="701"/>
        <end position="714"/>
    </location>
</feature>
<proteinExistence type="predicted"/>
<accession>A0ABQ9GQQ4</accession>
<dbReference type="Proteomes" id="UP001159363">
    <property type="component" value="Chromosome 9"/>
</dbReference>
<sequence length="781" mass="87971">MWESCRMMSLGDGFPRISPVSPSYSGTSPFSHRFNLIGSPDHDPKSRPNLFTNSLYLCRGLYKSRSSTGTHDFLKATTTKALRVSTGKRRCTGIKSKGLRRPLIISHYADVAKKQIRWGYEPLHPTRRNLGYISSRRTPAYSIFGPRGKQEFHWKWGRTVTDALCPYRTDRYRSIVAIESRCGKPTSLAAHNQSTCPNMELLFWHYDEQKRREMDLSVWLRQRGVTRWAGANFLSPLPPPQLPAVGFSRTTEGVCRALIPEQTAPQSRDPIPGELSGRNPSTVPLQLQEGFPGDAVALIGSLRHWLRDTTLFKNTKVKHPQMLVCCNCLVTYSPTDSLASPLTTYTISKFPLSFNVIVYVIPIYYYYWSYNSIIQEMDMPTLKEQPRYIVSVTTPRPQENKKTHLPELVVARELAGMKESIVGFNSKQGVLISFIIRDGTEHPAYLKTPVKQTVCEHVAKFSLDRRMNKAAKPMSSLLRLSIFTTLQLYRGATVAERLASSPPTKANRVQSPAGSLLNFRKWESSWTMPLVSGFSRRSPVSPVLIFRRCSILTSFALIRSQDLVVKSRSNHCLLLGTNRNLSTPLEDFVGKRVSECMCVGFSTEAASLGNSLQEAKVPVMKKGGGGRGRSVHTEMKEKTRNPFLLSRKREAQNVGYQTQSNLATKWDTTIDQPHDNKFNRVAGSFKSVYPRNSIKNPSSRSGKEQTKLKSDRSMTYESVRLRGMQLVVNEGKPGSEPWLAVGGRKPEEGASEKDIKHVRREKDAETTTPSPCKEIAPEDLR</sequence>
<reference evidence="2 3" key="1">
    <citation type="submission" date="2023-02" db="EMBL/GenBank/DDBJ databases">
        <title>LHISI_Scaffold_Assembly.</title>
        <authorList>
            <person name="Stuart O.P."/>
            <person name="Cleave R."/>
            <person name="Magrath M.J.L."/>
            <person name="Mikheyev A.S."/>
        </authorList>
    </citation>
    <scope>NUCLEOTIDE SEQUENCE [LARGE SCALE GENOMIC DNA]</scope>
    <source>
        <strain evidence="2">Daus_M_001</strain>
        <tissue evidence="2">Leg muscle</tissue>
    </source>
</reference>
<evidence type="ECO:0000256" key="1">
    <source>
        <dbReference type="SAM" id="MobiDB-lite"/>
    </source>
</evidence>
<feature type="region of interest" description="Disordered" evidence="1">
    <location>
        <begin position="689"/>
        <end position="715"/>
    </location>
</feature>